<organism evidence="1 2">
    <name type="scientific">Cereibacter ovatus</name>
    <dbReference type="NCBI Taxonomy" id="439529"/>
    <lineage>
        <taxon>Bacteria</taxon>
        <taxon>Pseudomonadati</taxon>
        <taxon>Pseudomonadota</taxon>
        <taxon>Alphaproteobacteria</taxon>
        <taxon>Rhodobacterales</taxon>
        <taxon>Paracoccaceae</taxon>
        <taxon>Cereibacter</taxon>
    </lineage>
</organism>
<evidence type="ECO:0000313" key="1">
    <source>
        <dbReference type="EMBL" id="SNX67790.1"/>
    </source>
</evidence>
<protein>
    <submittedName>
        <fullName evidence="1">Uncharacterized protein</fullName>
    </submittedName>
</protein>
<gene>
    <name evidence="1" type="ORF">SAMN05878503_101428</name>
</gene>
<dbReference type="AlphaFoldDB" id="A0A285CJU6"/>
<accession>A0A285CJU6</accession>
<evidence type="ECO:0000313" key="2">
    <source>
        <dbReference type="Proteomes" id="UP000219467"/>
    </source>
</evidence>
<name>A0A285CJU6_9RHOB</name>
<sequence length="200" mass="21312">MFYAVGLKSSGPSFSEVSGRMIDAVGGALKPFADAVATSERNLAGFRVGFIGDAASRGLVDLVRDMGADVEICGIRARGQSSGRRLDAVVISWPSAAGREAAEWTQVARMRIDNPRLAVILMDWTAGSVFLPEHDLHLARGASRSEIRATFTELRRLRREQAMAAEALSAPACASVVRPLFRRSAKAAAPVTVFPGNKAA</sequence>
<proteinExistence type="predicted"/>
<dbReference type="RefSeq" id="WP_235840914.1">
    <property type="nucleotide sequence ID" value="NZ_OAOQ01000001.1"/>
</dbReference>
<dbReference type="EMBL" id="OAOQ01000001">
    <property type="protein sequence ID" value="SNX67790.1"/>
    <property type="molecule type" value="Genomic_DNA"/>
</dbReference>
<dbReference type="Proteomes" id="UP000219467">
    <property type="component" value="Unassembled WGS sequence"/>
</dbReference>
<reference evidence="2" key="1">
    <citation type="submission" date="2017-08" db="EMBL/GenBank/DDBJ databases">
        <authorList>
            <person name="Varghese N."/>
            <person name="Submissions S."/>
        </authorList>
    </citation>
    <scope>NUCLEOTIDE SEQUENCE [LARGE SCALE GENOMIC DNA]</scope>
    <source>
        <strain evidence="2">JA234</strain>
    </source>
</reference>
<keyword evidence="2" id="KW-1185">Reference proteome</keyword>